<dbReference type="EMBL" id="MSFL01000003">
    <property type="protein sequence ID" value="PWY90019.1"/>
    <property type="molecule type" value="Genomic_DNA"/>
</dbReference>
<evidence type="ECO:0000313" key="2">
    <source>
        <dbReference type="EMBL" id="PWY90019.1"/>
    </source>
</evidence>
<feature type="compositionally biased region" description="Basic and acidic residues" evidence="1">
    <location>
        <begin position="49"/>
        <end position="62"/>
    </location>
</feature>
<evidence type="ECO:0000256" key="1">
    <source>
        <dbReference type="SAM" id="MobiDB-lite"/>
    </source>
</evidence>
<sequence>MYLDDESVNDSGVESDADNDNETEPLLVSSANPGYAMSPISSAAAAADRPAEGDSKHITEKNPQDTKLFTMLPATTHTCKSLDYALIKTDDIINRLLLLTPRKNYLPMLETSTMTKMGTIGREDEDVLIVTASTDPIQGRHSATPFFLRLRKDTYTSPFKRVYRVSLDGQIQPGDCGSWVVNPQTGDFLWPCIRWTSPLGYSVHHSCDGFRCGAWLGSRGMGENGCGAIACSGVLSTRISSL</sequence>
<organism evidence="2 3">
    <name type="scientific">Aspergillus heteromorphus CBS 117.55</name>
    <dbReference type="NCBI Taxonomy" id="1448321"/>
    <lineage>
        <taxon>Eukaryota</taxon>
        <taxon>Fungi</taxon>
        <taxon>Dikarya</taxon>
        <taxon>Ascomycota</taxon>
        <taxon>Pezizomycotina</taxon>
        <taxon>Eurotiomycetes</taxon>
        <taxon>Eurotiomycetidae</taxon>
        <taxon>Eurotiales</taxon>
        <taxon>Aspergillaceae</taxon>
        <taxon>Aspergillus</taxon>
        <taxon>Aspergillus subgen. Circumdati</taxon>
    </lineage>
</organism>
<name>A0A317WUK0_9EURO</name>
<dbReference type="GeneID" id="37060286"/>
<feature type="compositionally biased region" description="Acidic residues" evidence="1">
    <location>
        <begin position="1"/>
        <end position="23"/>
    </location>
</feature>
<dbReference type="Proteomes" id="UP000247233">
    <property type="component" value="Unassembled WGS sequence"/>
</dbReference>
<reference evidence="2 3" key="1">
    <citation type="submission" date="2016-12" db="EMBL/GenBank/DDBJ databases">
        <title>The genomes of Aspergillus section Nigri reveals drivers in fungal speciation.</title>
        <authorList>
            <consortium name="DOE Joint Genome Institute"/>
            <person name="Vesth T.C."/>
            <person name="Nybo J."/>
            <person name="Theobald S."/>
            <person name="Brandl J."/>
            <person name="Frisvad J.C."/>
            <person name="Nielsen K.F."/>
            <person name="Lyhne E.K."/>
            <person name="Kogle M.E."/>
            <person name="Kuo A."/>
            <person name="Riley R."/>
            <person name="Clum A."/>
            <person name="Nolan M."/>
            <person name="Lipzen A."/>
            <person name="Salamov A."/>
            <person name="Henrissat B."/>
            <person name="Wiebenga A."/>
            <person name="De Vries R.P."/>
            <person name="Grigoriev I.V."/>
            <person name="Mortensen U.H."/>
            <person name="Andersen M.R."/>
            <person name="Baker S.E."/>
        </authorList>
    </citation>
    <scope>NUCLEOTIDE SEQUENCE [LARGE SCALE GENOMIC DNA]</scope>
    <source>
        <strain evidence="2 3">CBS 117.55</strain>
    </source>
</reference>
<dbReference type="VEuPathDB" id="FungiDB:BO70DRAFT_132730"/>
<dbReference type="AlphaFoldDB" id="A0A317WUK0"/>
<comment type="caution">
    <text evidence="2">The sequence shown here is derived from an EMBL/GenBank/DDBJ whole genome shotgun (WGS) entry which is preliminary data.</text>
</comment>
<proteinExistence type="predicted"/>
<dbReference type="OrthoDB" id="4478627at2759"/>
<keyword evidence="3" id="KW-1185">Reference proteome</keyword>
<gene>
    <name evidence="2" type="ORF">BO70DRAFT_132730</name>
</gene>
<feature type="region of interest" description="Disordered" evidence="1">
    <location>
        <begin position="1"/>
        <end position="62"/>
    </location>
</feature>
<protein>
    <submittedName>
        <fullName evidence="2">Uncharacterized protein</fullName>
    </submittedName>
</protein>
<accession>A0A317WUK0</accession>
<dbReference type="RefSeq" id="XP_025402850.1">
    <property type="nucleotide sequence ID" value="XM_025538049.1"/>
</dbReference>
<evidence type="ECO:0000313" key="3">
    <source>
        <dbReference type="Proteomes" id="UP000247233"/>
    </source>
</evidence>